<evidence type="ECO:0000313" key="2">
    <source>
        <dbReference type="WBParaSite" id="ES5_v2.g12595.t1"/>
    </source>
</evidence>
<accession>A0AC34F642</accession>
<protein>
    <submittedName>
        <fullName evidence="2">Ribosome recycling factor domain-containing protein</fullName>
    </submittedName>
</protein>
<dbReference type="Proteomes" id="UP000887579">
    <property type="component" value="Unplaced"/>
</dbReference>
<reference evidence="2" key="1">
    <citation type="submission" date="2022-11" db="UniProtKB">
        <authorList>
            <consortium name="WormBaseParasite"/>
        </authorList>
    </citation>
    <scope>IDENTIFICATION</scope>
</reference>
<organism evidence="1 2">
    <name type="scientific">Panagrolaimus sp. ES5</name>
    <dbReference type="NCBI Taxonomy" id="591445"/>
    <lineage>
        <taxon>Eukaryota</taxon>
        <taxon>Metazoa</taxon>
        <taxon>Ecdysozoa</taxon>
        <taxon>Nematoda</taxon>
        <taxon>Chromadorea</taxon>
        <taxon>Rhabditida</taxon>
        <taxon>Tylenchina</taxon>
        <taxon>Panagrolaimomorpha</taxon>
        <taxon>Panagrolaimoidea</taxon>
        <taxon>Panagrolaimidae</taxon>
        <taxon>Panagrolaimus</taxon>
    </lineage>
</organism>
<sequence>MATRRLTSFCRKLYAYRTAPIINNSTSLSPSISVDQIRQISFSALALKVRKGDKKKEVMANIIHAQHSNNKYVSEATKEMEDLEKQLYEELARHFSTKIDLRTFEEIVVTLDNGEDHKMKLLGRVTLKSPQMVMINFADNPTAIKAARIAIQKSSLNVNPQQEGIVIYIPTPRMTRERREELANSAKATIFNDFKDALNNVFKKFDKKAKKEIKAQDDYIATHDLLLAAKRGFEQQGLEKIAAQQKELMKEIA</sequence>
<evidence type="ECO:0000313" key="1">
    <source>
        <dbReference type="Proteomes" id="UP000887579"/>
    </source>
</evidence>
<name>A0AC34F642_9BILA</name>
<proteinExistence type="predicted"/>
<dbReference type="WBParaSite" id="ES5_v2.g12595.t1">
    <property type="protein sequence ID" value="ES5_v2.g12595.t1"/>
    <property type="gene ID" value="ES5_v2.g12595"/>
</dbReference>